<dbReference type="eggNOG" id="ENOG502TGZ4">
    <property type="taxonomic scope" value="Eukaryota"/>
</dbReference>
<name>U1GRZ7_ENDPU</name>
<dbReference type="GeneID" id="19241117"/>
<feature type="compositionally biased region" description="Polar residues" evidence="1">
    <location>
        <begin position="170"/>
        <end position="190"/>
    </location>
</feature>
<sequence>MSSGNFSDLDMWRKTSAVFEMLQAVIGFMDSLKDFESEADSPNVAFQSRLKHDPTWLSSIDAQYEADMQKLLNLPDDALPAGIDLPSLSEFRNANGKASFYCRHEDCAQADSGFFTSEAREQHESCHMLRLQCHVPYCAWKGMGFRRQRDLTSHKRKYHPFLEGFVIPELSNSKGGEPESTTPASNTPLQQAPAVTPSSGTEFFPYFSVSNGASNLDFSGLETTDVLENFDFDSFLHNTDDDNGFSFDFSEGLETPGME</sequence>
<dbReference type="OrthoDB" id="5600002at2759"/>
<organism evidence="2 3">
    <name type="scientific">Endocarpon pusillum (strain Z07020 / HMAS-L-300199)</name>
    <name type="common">Lichen-forming fungus</name>
    <dbReference type="NCBI Taxonomy" id="1263415"/>
    <lineage>
        <taxon>Eukaryota</taxon>
        <taxon>Fungi</taxon>
        <taxon>Dikarya</taxon>
        <taxon>Ascomycota</taxon>
        <taxon>Pezizomycotina</taxon>
        <taxon>Eurotiomycetes</taxon>
        <taxon>Chaetothyriomycetidae</taxon>
        <taxon>Verrucariales</taxon>
        <taxon>Verrucariaceae</taxon>
        <taxon>Endocarpon</taxon>
    </lineage>
</organism>
<dbReference type="Proteomes" id="UP000019373">
    <property type="component" value="Unassembled WGS sequence"/>
</dbReference>
<dbReference type="RefSeq" id="XP_007787480.1">
    <property type="nucleotide sequence ID" value="XM_007789290.1"/>
</dbReference>
<evidence type="ECO:0000313" key="3">
    <source>
        <dbReference type="Proteomes" id="UP000019373"/>
    </source>
</evidence>
<reference evidence="3" key="1">
    <citation type="journal article" date="2014" name="BMC Genomics">
        <title>Genome characteristics reveal the impact of lichenization on lichen-forming fungus Endocarpon pusillum Hedwig (Verrucariales, Ascomycota).</title>
        <authorList>
            <person name="Wang Y.-Y."/>
            <person name="Liu B."/>
            <person name="Zhang X.-Y."/>
            <person name="Zhou Q.-M."/>
            <person name="Zhang T."/>
            <person name="Li H."/>
            <person name="Yu Y.-F."/>
            <person name="Zhang X.-L."/>
            <person name="Hao X.-Y."/>
            <person name="Wang M."/>
            <person name="Wang L."/>
            <person name="Wei J.-C."/>
        </authorList>
    </citation>
    <scope>NUCLEOTIDE SEQUENCE [LARGE SCALE GENOMIC DNA]</scope>
    <source>
        <strain evidence="3">Z07020 / HMAS-L-300199</strain>
    </source>
</reference>
<evidence type="ECO:0000313" key="2">
    <source>
        <dbReference type="EMBL" id="ERF75133.1"/>
    </source>
</evidence>
<evidence type="ECO:0000256" key="1">
    <source>
        <dbReference type="SAM" id="MobiDB-lite"/>
    </source>
</evidence>
<dbReference type="HOGENOM" id="CLU_1073742_0_0_1"/>
<feature type="region of interest" description="Disordered" evidence="1">
    <location>
        <begin position="169"/>
        <end position="197"/>
    </location>
</feature>
<accession>U1GRZ7</accession>
<dbReference type="EMBL" id="KE720818">
    <property type="protein sequence ID" value="ERF75133.1"/>
    <property type="molecule type" value="Genomic_DNA"/>
</dbReference>
<protein>
    <submittedName>
        <fullName evidence="2">Uncharacterized protein</fullName>
    </submittedName>
</protein>
<gene>
    <name evidence="2" type="ORF">EPUS_06173</name>
</gene>
<dbReference type="AlphaFoldDB" id="U1GRZ7"/>
<proteinExistence type="predicted"/>
<keyword evidence="3" id="KW-1185">Reference proteome</keyword>